<protein>
    <submittedName>
        <fullName evidence="2">Uncharacterized protein</fullName>
    </submittedName>
</protein>
<comment type="caution">
    <text evidence="2">The sequence shown here is derived from an EMBL/GenBank/DDBJ whole genome shotgun (WGS) entry which is preliminary data.</text>
</comment>
<keyword evidence="1" id="KW-0812">Transmembrane</keyword>
<dbReference type="Proteomes" id="UP000574133">
    <property type="component" value="Unassembled WGS sequence"/>
</dbReference>
<keyword evidence="1" id="KW-0472">Membrane</keyword>
<dbReference type="AlphaFoldDB" id="A0A841TAY2"/>
<proteinExistence type="predicted"/>
<gene>
    <name evidence="2" type="ORF">H4Q31_15185</name>
</gene>
<evidence type="ECO:0000256" key="1">
    <source>
        <dbReference type="SAM" id="Phobius"/>
    </source>
</evidence>
<keyword evidence="3" id="KW-1185">Reference proteome</keyword>
<reference evidence="2 3" key="1">
    <citation type="submission" date="2020-08" db="EMBL/GenBank/DDBJ databases">
        <title>Cohnella phylogeny.</title>
        <authorList>
            <person name="Dunlap C."/>
        </authorList>
    </citation>
    <scope>NUCLEOTIDE SEQUENCE [LARGE SCALE GENOMIC DNA]</scope>
    <source>
        <strain evidence="2 3">DSM 103658</strain>
    </source>
</reference>
<dbReference type="EMBL" id="JACJVN010000057">
    <property type="protein sequence ID" value="MBB6678633.1"/>
    <property type="molecule type" value="Genomic_DNA"/>
</dbReference>
<accession>A0A841TAY2</accession>
<keyword evidence="1" id="KW-1133">Transmembrane helix</keyword>
<name>A0A841TAY2_9BACL</name>
<feature type="transmembrane region" description="Helical" evidence="1">
    <location>
        <begin position="30"/>
        <end position="48"/>
    </location>
</feature>
<evidence type="ECO:0000313" key="2">
    <source>
        <dbReference type="EMBL" id="MBB6678633.1"/>
    </source>
</evidence>
<sequence>MRTVLMLVIYAAFAYLGCRKLDSGRRWREMSLFAGLIAYGAGIHLAFMRSWPVPTPTRLAESALLPAGRRVYSFLQSLL</sequence>
<evidence type="ECO:0000313" key="3">
    <source>
        <dbReference type="Proteomes" id="UP000574133"/>
    </source>
</evidence>
<dbReference type="RefSeq" id="WP_185179895.1">
    <property type="nucleotide sequence ID" value="NZ_CBCSEP010000006.1"/>
</dbReference>
<organism evidence="2 3">
    <name type="scientific">Cohnella lubricantis</name>
    <dbReference type="NCBI Taxonomy" id="2163172"/>
    <lineage>
        <taxon>Bacteria</taxon>
        <taxon>Bacillati</taxon>
        <taxon>Bacillota</taxon>
        <taxon>Bacilli</taxon>
        <taxon>Bacillales</taxon>
        <taxon>Paenibacillaceae</taxon>
        <taxon>Cohnella</taxon>
    </lineage>
</organism>